<accession>A0ABV5GA41</accession>
<name>A0ABV5GA41_9MICC</name>
<proteinExistence type="predicted"/>
<sequence>MGGGRYRLADGMEDTLRRMGERGDIIRVMQRELTVRRLDRAGVEQVVSNDLREPLVGRVIHRGFSDEHRDRHYLIVDGVDGRVHYVDIGRGDATPSVPEGATVRIDPRAAMVTQADRTVDAVAHANGGRYSVDLHLRQDPSASEAFADSHVRRRRQCAERAPDRSAWPMAVGP</sequence>
<gene>
    <name evidence="1" type="ORF">ACFFX0_33315</name>
</gene>
<reference evidence="1 2" key="1">
    <citation type="submission" date="2024-09" db="EMBL/GenBank/DDBJ databases">
        <authorList>
            <person name="Sun Q."/>
            <person name="Mori K."/>
        </authorList>
    </citation>
    <scope>NUCLEOTIDE SEQUENCE [LARGE SCALE GENOMIC DNA]</scope>
    <source>
        <strain evidence="1 2">CCM 7609</strain>
    </source>
</reference>
<dbReference type="Proteomes" id="UP001589575">
    <property type="component" value="Unassembled WGS sequence"/>
</dbReference>
<dbReference type="EMBL" id="JBHMFI010000028">
    <property type="protein sequence ID" value="MFB9075771.1"/>
    <property type="molecule type" value="Genomic_DNA"/>
</dbReference>
<protein>
    <submittedName>
        <fullName evidence="1">DUF3363 domain-containing protein</fullName>
    </submittedName>
</protein>
<evidence type="ECO:0000313" key="2">
    <source>
        <dbReference type="Proteomes" id="UP001589575"/>
    </source>
</evidence>
<keyword evidence="2" id="KW-1185">Reference proteome</keyword>
<organism evidence="1 2">
    <name type="scientific">Citricoccus parietis</name>
    <dbReference type="NCBI Taxonomy" id="592307"/>
    <lineage>
        <taxon>Bacteria</taxon>
        <taxon>Bacillati</taxon>
        <taxon>Actinomycetota</taxon>
        <taxon>Actinomycetes</taxon>
        <taxon>Micrococcales</taxon>
        <taxon>Micrococcaceae</taxon>
        <taxon>Citricoccus</taxon>
    </lineage>
</organism>
<evidence type="ECO:0000313" key="1">
    <source>
        <dbReference type="EMBL" id="MFB9075771.1"/>
    </source>
</evidence>
<comment type="caution">
    <text evidence="1">The sequence shown here is derived from an EMBL/GenBank/DDBJ whole genome shotgun (WGS) entry which is preliminary data.</text>
</comment>
<dbReference type="Pfam" id="PF11843">
    <property type="entry name" value="DUF3363"/>
    <property type="match status" value="1"/>
</dbReference>
<dbReference type="InterPro" id="IPR021795">
    <property type="entry name" value="DUF3363"/>
</dbReference>